<sequence length="181" mass="19862">MAVITVSSQRNSLACPVCVCRASRNSRSLDCSKLWRSRALPTVMLDQRLGARHDQPLRYGNPQPRRATALHTFHPTTRLRVIRPPATVATNSLRSPSGQSACPPCLGSDIGFVTCPLASSAGPTQNYRGPCYSYLPSRVFPYASDRAVTLTAPQDLLDTCRRSHFNVTMPTKHSATGEPYF</sequence>
<dbReference type="AlphaFoldDB" id="A0A6A5R2B6"/>
<name>A0A6A5R2B6_AMPQU</name>
<proteinExistence type="predicted"/>
<gene>
    <name evidence="1" type="ORF">BDU57DRAFT_45178</name>
</gene>
<keyword evidence="2" id="KW-1185">Reference proteome</keyword>
<reference evidence="1" key="1">
    <citation type="journal article" date="2020" name="Stud. Mycol.">
        <title>101 Dothideomycetes genomes: a test case for predicting lifestyles and emergence of pathogens.</title>
        <authorList>
            <person name="Haridas S."/>
            <person name="Albert R."/>
            <person name="Binder M."/>
            <person name="Bloem J."/>
            <person name="Labutti K."/>
            <person name="Salamov A."/>
            <person name="Andreopoulos B."/>
            <person name="Baker S."/>
            <person name="Barry K."/>
            <person name="Bills G."/>
            <person name="Bluhm B."/>
            <person name="Cannon C."/>
            <person name="Castanera R."/>
            <person name="Culley D."/>
            <person name="Daum C."/>
            <person name="Ezra D."/>
            <person name="Gonzalez J."/>
            <person name="Henrissat B."/>
            <person name="Kuo A."/>
            <person name="Liang C."/>
            <person name="Lipzen A."/>
            <person name="Lutzoni F."/>
            <person name="Magnuson J."/>
            <person name="Mondo S."/>
            <person name="Nolan M."/>
            <person name="Ohm R."/>
            <person name="Pangilinan J."/>
            <person name="Park H.-J."/>
            <person name="Ramirez L."/>
            <person name="Alfaro M."/>
            <person name="Sun H."/>
            <person name="Tritt A."/>
            <person name="Yoshinaga Y."/>
            <person name="Zwiers L.-H."/>
            <person name="Turgeon B."/>
            <person name="Goodwin S."/>
            <person name="Spatafora J."/>
            <person name="Crous P."/>
            <person name="Grigoriev I."/>
        </authorList>
    </citation>
    <scope>NUCLEOTIDE SEQUENCE</scope>
    <source>
        <strain evidence="1">HMLAC05119</strain>
    </source>
</reference>
<organism evidence="1 2">
    <name type="scientific">Ampelomyces quisqualis</name>
    <name type="common">Powdery mildew agent</name>
    <dbReference type="NCBI Taxonomy" id="50730"/>
    <lineage>
        <taxon>Eukaryota</taxon>
        <taxon>Fungi</taxon>
        <taxon>Dikarya</taxon>
        <taxon>Ascomycota</taxon>
        <taxon>Pezizomycotina</taxon>
        <taxon>Dothideomycetes</taxon>
        <taxon>Pleosporomycetidae</taxon>
        <taxon>Pleosporales</taxon>
        <taxon>Pleosporineae</taxon>
        <taxon>Phaeosphaeriaceae</taxon>
        <taxon>Ampelomyces</taxon>
    </lineage>
</organism>
<accession>A0A6A5R2B6</accession>
<protein>
    <submittedName>
        <fullName evidence="1">Uncharacterized protein</fullName>
    </submittedName>
</protein>
<dbReference type="Proteomes" id="UP000800096">
    <property type="component" value="Unassembled WGS sequence"/>
</dbReference>
<evidence type="ECO:0000313" key="1">
    <source>
        <dbReference type="EMBL" id="KAF1921290.1"/>
    </source>
</evidence>
<dbReference type="EMBL" id="ML979132">
    <property type="protein sequence ID" value="KAF1921290.1"/>
    <property type="molecule type" value="Genomic_DNA"/>
</dbReference>
<evidence type="ECO:0000313" key="2">
    <source>
        <dbReference type="Proteomes" id="UP000800096"/>
    </source>
</evidence>